<proteinExistence type="predicted"/>
<dbReference type="EMBL" id="FPKU01000002">
    <property type="protein sequence ID" value="SFZ85337.1"/>
    <property type="molecule type" value="Genomic_DNA"/>
</dbReference>
<dbReference type="STRING" id="665118.SAMN02983003_2517"/>
<name>A0A1K2HYY9_9HYPH</name>
<gene>
    <name evidence="1" type="ORF">SAMN02983003_2517</name>
</gene>
<organism evidence="1 2">
    <name type="scientific">Devosia enhydra</name>
    <dbReference type="NCBI Taxonomy" id="665118"/>
    <lineage>
        <taxon>Bacteria</taxon>
        <taxon>Pseudomonadati</taxon>
        <taxon>Pseudomonadota</taxon>
        <taxon>Alphaproteobacteria</taxon>
        <taxon>Hyphomicrobiales</taxon>
        <taxon>Devosiaceae</taxon>
        <taxon>Devosia</taxon>
    </lineage>
</organism>
<dbReference type="AlphaFoldDB" id="A0A1K2HYY9"/>
<accession>A0A1K2HYY9</accession>
<sequence length="188" mass="19647">MAPLIRVGRCMELKDSMTPSLRDLALALVAASFAGLALASPASAQSARLLGEFRDWSSFSASEGAGAMCFMMTRPIETTPLPDGMGEAYLYLTNRSSEGVRNEFNLVAGFPLAPDAGATVSVGGQIFDLFTERDAAWLLDPSQGSNLASAIRAGSSLVVDATSERGIKIRQTYSLSGATAASRALDGC</sequence>
<protein>
    <recommendedName>
        <fullName evidence="3">Invasion protein IalB, involved in pathogenesis</fullName>
    </recommendedName>
</protein>
<evidence type="ECO:0000313" key="1">
    <source>
        <dbReference type="EMBL" id="SFZ85337.1"/>
    </source>
</evidence>
<reference evidence="1 2" key="1">
    <citation type="submission" date="2016-11" db="EMBL/GenBank/DDBJ databases">
        <authorList>
            <person name="Jaros S."/>
            <person name="Januszkiewicz K."/>
            <person name="Wedrychowicz H."/>
        </authorList>
    </citation>
    <scope>NUCLEOTIDE SEQUENCE [LARGE SCALE GENOMIC DNA]</scope>
    <source>
        <strain evidence="1 2">ATCC 23634</strain>
    </source>
</reference>
<dbReference type="Proteomes" id="UP000183447">
    <property type="component" value="Unassembled WGS sequence"/>
</dbReference>
<evidence type="ECO:0008006" key="3">
    <source>
        <dbReference type="Google" id="ProtNLM"/>
    </source>
</evidence>
<keyword evidence="2" id="KW-1185">Reference proteome</keyword>
<evidence type="ECO:0000313" key="2">
    <source>
        <dbReference type="Proteomes" id="UP000183447"/>
    </source>
</evidence>